<dbReference type="KEGG" id="fop:FNB79_09385"/>
<evidence type="ECO:0000313" key="1">
    <source>
        <dbReference type="EMBL" id="QDO94180.1"/>
    </source>
</evidence>
<keyword evidence="2" id="KW-1185">Reference proteome</keyword>
<dbReference type="AlphaFoldDB" id="A0A516GS32"/>
<evidence type="ECO:0000313" key="2">
    <source>
        <dbReference type="Proteomes" id="UP000319209"/>
    </source>
</evidence>
<dbReference type="OrthoDB" id="913551at2"/>
<gene>
    <name evidence="1" type="ORF">FNB79_09385</name>
</gene>
<dbReference type="Proteomes" id="UP000319209">
    <property type="component" value="Chromosome"/>
</dbReference>
<dbReference type="SUPFAM" id="SSF53756">
    <property type="entry name" value="UDP-Glycosyltransferase/glycogen phosphorylase"/>
    <property type="match status" value="1"/>
</dbReference>
<sequence>MNNHKKILMIIPDGVSLRNFVYTSFYKQAQAMGLDIVFLNLTPLPLSELGLKEVIPQTIKQHPLTDSFKNAKKRVELNQNINRFNDNVYNKYWFPLKYSGYKSVIKHSITKLLILMFNSEKGLLSLRRRIQNLESKTEYYNSCYDLIKQEQPDLVYCASQRAILAIAPIQAAKQIGIPTIGFVFSWDNLPKSMLDVETDYYHVWSKHMKQELLTYYPFVKDEQITVTGTPQFEPHYNTDIIVSKTEFYKHYHLNANTTYFCFSGDDITTSPQDPLYLKDVALAIEALNAEGHQLGLIFRRCPVDFSKRFDAVLDEFKHFIVPIAPLWNAIGDGWNAKLPTLEDSKLLVNMAEHTAGVMNLGSSMVFDYVAHNKPCGYMNYHYNRENTVVKGVHVYDYVHFRSMPNANAVYWLDHPDRIQASLLSMLNHSSVVTRNAANWFSKINEQPSNEASIRILTTINLTLNEK</sequence>
<organism evidence="1 2">
    <name type="scientific">Formosa sediminum</name>
    <dbReference type="NCBI Taxonomy" id="2594004"/>
    <lineage>
        <taxon>Bacteria</taxon>
        <taxon>Pseudomonadati</taxon>
        <taxon>Bacteroidota</taxon>
        <taxon>Flavobacteriia</taxon>
        <taxon>Flavobacteriales</taxon>
        <taxon>Flavobacteriaceae</taxon>
        <taxon>Formosa</taxon>
    </lineage>
</organism>
<dbReference type="EMBL" id="CP041637">
    <property type="protein sequence ID" value="QDO94180.1"/>
    <property type="molecule type" value="Genomic_DNA"/>
</dbReference>
<dbReference type="GO" id="GO:0016740">
    <property type="term" value="F:transferase activity"/>
    <property type="evidence" value="ECO:0007669"/>
    <property type="project" value="UniProtKB-KW"/>
</dbReference>
<keyword evidence="1" id="KW-0808">Transferase</keyword>
<reference evidence="1 2" key="1">
    <citation type="submission" date="2019-07" db="EMBL/GenBank/DDBJ databases">
        <title>Genome sequencing for Formosa sp. PS13.</title>
        <authorList>
            <person name="Park S.-J."/>
        </authorList>
    </citation>
    <scope>NUCLEOTIDE SEQUENCE [LARGE SCALE GENOMIC DNA]</scope>
    <source>
        <strain evidence="1 2">PS13</strain>
    </source>
</reference>
<name>A0A516GS32_9FLAO</name>
<accession>A0A516GS32</accession>
<protein>
    <submittedName>
        <fullName evidence="1">UDP-glycosyltransferase</fullName>
    </submittedName>
</protein>
<proteinExistence type="predicted"/>